<gene>
    <name evidence="1" type="ORF">BJ508DRAFT_311000</name>
</gene>
<accession>A0A3N4HRN9</accession>
<dbReference type="AlphaFoldDB" id="A0A3N4HRN9"/>
<name>A0A3N4HRN9_ASCIM</name>
<organism evidence="1 2">
    <name type="scientific">Ascobolus immersus RN42</name>
    <dbReference type="NCBI Taxonomy" id="1160509"/>
    <lineage>
        <taxon>Eukaryota</taxon>
        <taxon>Fungi</taxon>
        <taxon>Dikarya</taxon>
        <taxon>Ascomycota</taxon>
        <taxon>Pezizomycotina</taxon>
        <taxon>Pezizomycetes</taxon>
        <taxon>Pezizales</taxon>
        <taxon>Ascobolaceae</taxon>
        <taxon>Ascobolus</taxon>
    </lineage>
</organism>
<evidence type="ECO:0000313" key="1">
    <source>
        <dbReference type="EMBL" id="RPA76492.1"/>
    </source>
</evidence>
<protein>
    <submittedName>
        <fullName evidence="1">Uncharacterized protein</fullName>
    </submittedName>
</protein>
<dbReference type="Proteomes" id="UP000275078">
    <property type="component" value="Unassembled WGS sequence"/>
</dbReference>
<evidence type="ECO:0000313" key="2">
    <source>
        <dbReference type="Proteomes" id="UP000275078"/>
    </source>
</evidence>
<sequence>MPFTSFPLELRALIAEQIPDWRDHMAYRHMDSANYHFFTRLYLLKRYFPMSDHTKRIISDFLYRLSKDPIFRLVLACGLRGSTAKWADKNVVLYHSHRIMEPQRRALDAKMGMAYDDSWKRGDTSEPTPQDVLTEFIHLNNQRWVMRHLVSMSTKYECPPGFVPDDESAPVESRVPPKSHWKRFRTSFRKQARKLMGRKIKGEVPAVPIIRPSAFHAGLIGTSSLKIVPDSAVDSSLHTLRRVRETELPAHWLRSGEHFDSKFTMSDLQDTSDRFRGNTEFAYFAELPVSRFLWRYYAANKVVELAGNACQNICTGDEEKMGTTWKSSCKLRQSSWDLEMLFSEFYMLARFGIEHY</sequence>
<dbReference type="EMBL" id="ML119743">
    <property type="protein sequence ID" value="RPA76492.1"/>
    <property type="molecule type" value="Genomic_DNA"/>
</dbReference>
<proteinExistence type="predicted"/>
<keyword evidence="2" id="KW-1185">Reference proteome</keyword>
<reference evidence="1 2" key="1">
    <citation type="journal article" date="2018" name="Nat. Ecol. Evol.">
        <title>Pezizomycetes genomes reveal the molecular basis of ectomycorrhizal truffle lifestyle.</title>
        <authorList>
            <person name="Murat C."/>
            <person name="Payen T."/>
            <person name="Noel B."/>
            <person name="Kuo A."/>
            <person name="Morin E."/>
            <person name="Chen J."/>
            <person name="Kohler A."/>
            <person name="Krizsan K."/>
            <person name="Balestrini R."/>
            <person name="Da Silva C."/>
            <person name="Montanini B."/>
            <person name="Hainaut M."/>
            <person name="Levati E."/>
            <person name="Barry K.W."/>
            <person name="Belfiori B."/>
            <person name="Cichocki N."/>
            <person name="Clum A."/>
            <person name="Dockter R.B."/>
            <person name="Fauchery L."/>
            <person name="Guy J."/>
            <person name="Iotti M."/>
            <person name="Le Tacon F."/>
            <person name="Lindquist E.A."/>
            <person name="Lipzen A."/>
            <person name="Malagnac F."/>
            <person name="Mello A."/>
            <person name="Molinier V."/>
            <person name="Miyauchi S."/>
            <person name="Poulain J."/>
            <person name="Riccioni C."/>
            <person name="Rubini A."/>
            <person name="Sitrit Y."/>
            <person name="Splivallo R."/>
            <person name="Traeger S."/>
            <person name="Wang M."/>
            <person name="Zifcakova L."/>
            <person name="Wipf D."/>
            <person name="Zambonelli A."/>
            <person name="Paolocci F."/>
            <person name="Nowrousian M."/>
            <person name="Ottonello S."/>
            <person name="Baldrian P."/>
            <person name="Spatafora J.W."/>
            <person name="Henrissat B."/>
            <person name="Nagy L.G."/>
            <person name="Aury J.M."/>
            <person name="Wincker P."/>
            <person name="Grigoriev I.V."/>
            <person name="Bonfante P."/>
            <person name="Martin F.M."/>
        </authorList>
    </citation>
    <scope>NUCLEOTIDE SEQUENCE [LARGE SCALE GENOMIC DNA]</scope>
    <source>
        <strain evidence="1 2">RN42</strain>
    </source>
</reference>